<dbReference type="Gene3D" id="3.40.50.300">
    <property type="entry name" value="P-loop containing nucleotide triphosphate hydrolases"/>
    <property type="match status" value="1"/>
</dbReference>
<sequence length="230" mass="24638">MLKLEDCIIRNGAFELSADLSVKESTRVAIIGPSGAGKSTLIEAIAGFLPVATGKITWKGTDISHAPPGSRPLTMLFQEDNLFPHLSVAQNVGLGISPKLRLSSADQEAIKQALDRVGLSGMDTRKPSELSGGQRSRAALARVLVQRRDLLLLDEPFAALGPALRAEMLDLVQELCEETGATLLMISHAPEDARRIAGECILVAEGEAQPPRETMALLDNPPRALRDYLG</sequence>
<reference evidence="9 10" key="1">
    <citation type="submission" date="2023-10" db="EMBL/GenBank/DDBJ databases">
        <title>Roseovarius strain S88 nov., isolated from a marine algae.</title>
        <authorList>
            <person name="Lee M.W."/>
            <person name="Lee J.K."/>
            <person name="Kim J.M."/>
            <person name="Choi D.G."/>
            <person name="Baek J.H."/>
            <person name="Bayburt H."/>
            <person name="Jung J.J."/>
            <person name="Han D.M."/>
            <person name="Jeon C.O."/>
        </authorList>
    </citation>
    <scope>NUCLEOTIDE SEQUENCE [LARGE SCALE GENOMIC DNA]</scope>
    <source>
        <strain evidence="9 10">S88</strain>
    </source>
</reference>
<keyword evidence="6" id="KW-1278">Translocase</keyword>
<dbReference type="EMBL" id="CP146069">
    <property type="protein sequence ID" value="WWR47224.1"/>
    <property type="molecule type" value="Genomic_DNA"/>
</dbReference>
<dbReference type="RefSeq" id="WP_338550055.1">
    <property type="nucleotide sequence ID" value="NZ_CP146069.1"/>
</dbReference>
<dbReference type="InterPro" id="IPR027417">
    <property type="entry name" value="P-loop_NTPase"/>
</dbReference>
<keyword evidence="3" id="KW-0997">Cell inner membrane</keyword>
<dbReference type="InterPro" id="IPR003593">
    <property type="entry name" value="AAA+_ATPase"/>
</dbReference>
<keyword evidence="2" id="KW-1003">Cell membrane</keyword>
<dbReference type="SUPFAM" id="SSF52540">
    <property type="entry name" value="P-loop containing nucleoside triphosphate hydrolases"/>
    <property type="match status" value="1"/>
</dbReference>
<dbReference type="PROSITE" id="PS50893">
    <property type="entry name" value="ABC_TRANSPORTER_2"/>
    <property type="match status" value="1"/>
</dbReference>
<evidence type="ECO:0000256" key="6">
    <source>
        <dbReference type="ARBA" id="ARBA00022967"/>
    </source>
</evidence>
<dbReference type="GO" id="GO:0005524">
    <property type="term" value="F:ATP binding"/>
    <property type="evidence" value="ECO:0007669"/>
    <property type="project" value="UniProtKB-KW"/>
</dbReference>
<evidence type="ECO:0000313" key="10">
    <source>
        <dbReference type="Proteomes" id="UP001364156"/>
    </source>
</evidence>
<dbReference type="SMART" id="SM00382">
    <property type="entry name" value="AAA"/>
    <property type="match status" value="1"/>
</dbReference>
<dbReference type="PANTHER" id="PTHR42781:SF1">
    <property type="entry name" value="THIAMINE IMPORT ATP-BINDING PROTEIN THIQ"/>
    <property type="match status" value="1"/>
</dbReference>
<proteinExistence type="predicted"/>
<dbReference type="Pfam" id="PF00005">
    <property type="entry name" value="ABC_tran"/>
    <property type="match status" value="1"/>
</dbReference>
<evidence type="ECO:0000256" key="7">
    <source>
        <dbReference type="ARBA" id="ARBA00023136"/>
    </source>
</evidence>
<dbReference type="InterPro" id="IPR050093">
    <property type="entry name" value="ABC_SmlMolc_Importer"/>
</dbReference>
<keyword evidence="5 9" id="KW-0067">ATP-binding</keyword>
<feature type="domain" description="ABC transporter" evidence="8">
    <location>
        <begin position="2"/>
        <end position="230"/>
    </location>
</feature>
<dbReference type="PROSITE" id="PS00211">
    <property type="entry name" value="ABC_TRANSPORTER_1"/>
    <property type="match status" value="1"/>
</dbReference>
<evidence type="ECO:0000313" key="9">
    <source>
        <dbReference type="EMBL" id="WWR47224.1"/>
    </source>
</evidence>
<evidence type="ECO:0000259" key="8">
    <source>
        <dbReference type="PROSITE" id="PS50893"/>
    </source>
</evidence>
<keyword evidence="10" id="KW-1185">Reference proteome</keyword>
<dbReference type="Proteomes" id="UP001364156">
    <property type="component" value="Chromosome"/>
</dbReference>
<keyword evidence="1" id="KW-0813">Transport</keyword>
<dbReference type="InterPro" id="IPR017871">
    <property type="entry name" value="ABC_transporter-like_CS"/>
</dbReference>
<protein>
    <submittedName>
        <fullName evidence="9">ATP-binding cassette domain-containing protein</fullName>
    </submittedName>
</protein>
<evidence type="ECO:0000256" key="5">
    <source>
        <dbReference type="ARBA" id="ARBA00022840"/>
    </source>
</evidence>
<keyword evidence="4" id="KW-0547">Nucleotide-binding</keyword>
<dbReference type="InterPro" id="IPR003439">
    <property type="entry name" value="ABC_transporter-like_ATP-bd"/>
</dbReference>
<dbReference type="PANTHER" id="PTHR42781">
    <property type="entry name" value="SPERMIDINE/PUTRESCINE IMPORT ATP-BINDING PROTEIN POTA"/>
    <property type="match status" value="1"/>
</dbReference>
<evidence type="ECO:0000256" key="1">
    <source>
        <dbReference type="ARBA" id="ARBA00022448"/>
    </source>
</evidence>
<name>A0ABZ2HK95_9RHOB</name>
<organism evidence="9 10">
    <name type="scientific">Roseovarius phycicola</name>
    <dbReference type="NCBI Taxonomy" id="3080976"/>
    <lineage>
        <taxon>Bacteria</taxon>
        <taxon>Pseudomonadati</taxon>
        <taxon>Pseudomonadota</taxon>
        <taxon>Alphaproteobacteria</taxon>
        <taxon>Rhodobacterales</taxon>
        <taxon>Roseobacteraceae</taxon>
        <taxon>Roseovarius</taxon>
    </lineage>
</organism>
<evidence type="ECO:0000256" key="4">
    <source>
        <dbReference type="ARBA" id="ARBA00022741"/>
    </source>
</evidence>
<accession>A0ABZ2HK95</accession>
<evidence type="ECO:0000256" key="2">
    <source>
        <dbReference type="ARBA" id="ARBA00022475"/>
    </source>
</evidence>
<gene>
    <name evidence="9" type="ORF">RZ517_03290</name>
</gene>
<keyword evidence="7" id="KW-0472">Membrane</keyword>
<evidence type="ECO:0000256" key="3">
    <source>
        <dbReference type="ARBA" id="ARBA00022519"/>
    </source>
</evidence>